<dbReference type="PANTHER" id="PTHR20884:SF8">
    <property type="entry name" value="GDP-D-GLUCOSE PHOSPHORYLASE 1"/>
    <property type="match status" value="1"/>
</dbReference>
<feature type="region of interest" description="Disordered" evidence="13">
    <location>
        <begin position="107"/>
        <end position="134"/>
    </location>
</feature>
<dbReference type="Pfam" id="PF26217">
    <property type="entry name" value="GDPGP1_N"/>
    <property type="match status" value="2"/>
</dbReference>
<keyword evidence="8" id="KW-0344">Guanine-nucleotide releasing factor</keyword>
<comment type="subcellular location">
    <subcellularLocation>
        <location evidence="3">Cytoplasm</location>
    </subcellularLocation>
</comment>
<dbReference type="GO" id="GO:0016787">
    <property type="term" value="F:hydrolase activity"/>
    <property type="evidence" value="ECO:0007669"/>
    <property type="project" value="UniProtKB-KW"/>
</dbReference>
<feature type="domain" description="GDPGP1-like N-terminal" evidence="15">
    <location>
        <begin position="284"/>
        <end position="372"/>
    </location>
</feature>
<evidence type="ECO:0000256" key="11">
    <source>
        <dbReference type="ARBA" id="ARBA00022741"/>
    </source>
</evidence>
<evidence type="ECO:0000256" key="10">
    <source>
        <dbReference type="ARBA" id="ARBA00022695"/>
    </source>
</evidence>
<dbReference type="Pfam" id="PF26216">
    <property type="entry name" value="GDPGP1_C"/>
    <property type="match status" value="1"/>
</dbReference>
<protein>
    <recommendedName>
        <fullName evidence="6">GDP-D-glucose phosphorylase 1</fullName>
        <ecNumber evidence="5">2.7.7.78</ecNumber>
    </recommendedName>
</protein>
<keyword evidence="7" id="KW-0963">Cytoplasm</keyword>
<accession>A0A7S0S0V6</accession>
<organism evidence="16">
    <name type="scientific">Chlamydomonas leiostraca</name>
    <dbReference type="NCBI Taxonomy" id="1034604"/>
    <lineage>
        <taxon>Eukaryota</taxon>
        <taxon>Viridiplantae</taxon>
        <taxon>Chlorophyta</taxon>
        <taxon>core chlorophytes</taxon>
        <taxon>Chlorophyceae</taxon>
        <taxon>CS clade</taxon>
        <taxon>Chlamydomonadales</taxon>
        <taxon>Chlamydomonadaceae</taxon>
        <taxon>Chlamydomonas</taxon>
    </lineage>
</organism>
<proteinExistence type="inferred from homology"/>
<dbReference type="GO" id="GO:0080048">
    <property type="term" value="F:GDP-D-glucose phosphorylase activity"/>
    <property type="evidence" value="ECO:0007669"/>
    <property type="project" value="UniProtKB-EC"/>
</dbReference>
<keyword evidence="10" id="KW-0548">Nucleotidyltransferase</keyword>
<dbReference type="InterPro" id="IPR058866">
    <property type="entry name" value="GDPGP1_N"/>
</dbReference>
<sequence>MESTVTNPIIADWNKLQLGGTVQSFSFSTGYPCPHKGLAGLRGKSVDCVLELCSSTSSSSSDLQGLDESELCEGLQQACSLPEELGPYQQLSACTALSEAALRFQPHATSTSTSASPSAASTPMHSSQRHPDPSLSALTATMLSEWQRRSDAGLMRYDVSACPTRVLPGNWGFIAQLNEGRATKKRPTEIKVDKVCQPWDGSKFNFTKALTSEVLVRFEEQCGCGQPLYGPPACACLHKAQPQAGRSGSAAAAGTNAASSSRSTSPCSDSAASSATASSSHASASSTPRFVSSNPTSSSSSPSLVLVNVSPIDYGHVLLVPNVLHCQPQLLTTDAVLCGLHFARHIKHPHMRVGYNSLGAFATINHLHFQAYYLPQTLACERTSTRPLSSSTGEAASGSGVCVRALADYAVRGFVVELGTQPDDAAMMAAAHLIGRACARMQAADLPFNLFITDCGERVFIWPQRYAARQAAQQVPEEMLETGVNPAVFEIAGHLVLKRAQDYDCADEAWAWKLLEGVSLTEDEFKSATSLCWS</sequence>
<name>A0A7S0S0V6_9CHLO</name>
<evidence type="ECO:0000256" key="1">
    <source>
        <dbReference type="ARBA" id="ARBA00000063"/>
    </source>
</evidence>
<dbReference type="GO" id="GO:0005737">
    <property type="term" value="C:cytoplasm"/>
    <property type="evidence" value="ECO:0007669"/>
    <property type="project" value="UniProtKB-SubCell"/>
</dbReference>
<dbReference type="GO" id="GO:0000166">
    <property type="term" value="F:nucleotide binding"/>
    <property type="evidence" value="ECO:0007669"/>
    <property type="project" value="UniProtKB-KW"/>
</dbReference>
<dbReference type="PANTHER" id="PTHR20884">
    <property type="entry name" value="GDP-D-GLUCOSE PHOSPHORYLASE 1"/>
    <property type="match status" value="1"/>
</dbReference>
<evidence type="ECO:0000256" key="13">
    <source>
        <dbReference type="SAM" id="MobiDB-lite"/>
    </source>
</evidence>
<feature type="region of interest" description="Disordered" evidence="13">
    <location>
        <begin position="247"/>
        <end position="302"/>
    </location>
</feature>
<comment type="similarity">
    <text evidence="4">Belongs to the GDPGP1 family.</text>
</comment>
<dbReference type="GO" id="GO:0005085">
    <property type="term" value="F:guanyl-nucleotide exchange factor activity"/>
    <property type="evidence" value="ECO:0007669"/>
    <property type="project" value="UniProtKB-KW"/>
</dbReference>
<dbReference type="GO" id="GO:0006006">
    <property type="term" value="P:glucose metabolic process"/>
    <property type="evidence" value="ECO:0007669"/>
    <property type="project" value="TreeGrafter"/>
</dbReference>
<gene>
    <name evidence="16" type="ORF">CLEI1391_LOCUS17032</name>
</gene>
<keyword evidence="12" id="KW-0378">Hydrolase</keyword>
<feature type="domain" description="GDPGP1-like C-terminal" evidence="14">
    <location>
        <begin position="397"/>
        <end position="533"/>
    </location>
</feature>
<evidence type="ECO:0000313" key="16">
    <source>
        <dbReference type="EMBL" id="CAD8692849.1"/>
    </source>
</evidence>
<evidence type="ECO:0000256" key="7">
    <source>
        <dbReference type="ARBA" id="ARBA00022490"/>
    </source>
</evidence>
<comment type="function">
    <text evidence="2">Specific and highly efficient GDP-D-glucose phosphorylase regulating the levels of GDP-D-glucose in cells.</text>
</comment>
<evidence type="ECO:0000259" key="14">
    <source>
        <dbReference type="Pfam" id="PF26216"/>
    </source>
</evidence>
<comment type="catalytic activity">
    <reaction evidence="1">
        <text>GDP-alpha-D-glucose + phosphate = alpha-D-glucose 1-phosphate + GDP + H(+)</text>
        <dbReference type="Rhea" id="RHEA:30387"/>
        <dbReference type="ChEBI" id="CHEBI:15378"/>
        <dbReference type="ChEBI" id="CHEBI:43474"/>
        <dbReference type="ChEBI" id="CHEBI:58189"/>
        <dbReference type="ChEBI" id="CHEBI:58601"/>
        <dbReference type="ChEBI" id="CHEBI:62230"/>
        <dbReference type="EC" id="2.7.7.78"/>
    </reaction>
</comment>
<dbReference type="EC" id="2.7.7.78" evidence="5"/>
<feature type="compositionally biased region" description="Low complexity" evidence="13">
    <location>
        <begin position="107"/>
        <end position="126"/>
    </location>
</feature>
<keyword evidence="11" id="KW-0547">Nucleotide-binding</keyword>
<dbReference type="InterPro" id="IPR026506">
    <property type="entry name" value="GDPGP"/>
</dbReference>
<evidence type="ECO:0000256" key="4">
    <source>
        <dbReference type="ARBA" id="ARBA00006451"/>
    </source>
</evidence>
<evidence type="ECO:0000256" key="3">
    <source>
        <dbReference type="ARBA" id="ARBA00004496"/>
    </source>
</evidence>
<evidence type="ECO:0000256" key="9">
    <source>
        <dbReference type="ARBA" id="ARBA00022679"/>
    </source>
</evidence>
<dbReference type="EMBL" id="HBFB01030469">
    <property type="protein sequence ID" value="CAD8692849.1"/>
    <property type="molecule type" value="Transcribed_RNA"/>
</dbReference>
<evidence type="ECO:0000256" key="5">
    <source>
        <dbReference type="ARBA" id="ARBA00012507"/>
    </source>
</evidence>
<evidence type="ECO:0000256" key="6">
    <source>
        <dbReference type="ARBA" id="ARBA00018857"/>
    </source>
</evidence>
<dbReference type="AlphaFoldDB" id="A0A7S0S0V6"/>
<keyword evidence="9" id="KW-0808">Transferase</keyword>
<evidence type="ECO:0000256" key="12">
    <source>
        <dbReference type="ARBA" id="ARBA00022801"/>
    </source>
</evidence>
<evidence type="ECO:0000256" key="8">
    <source>
        <dbReference type="ARBA" id="ARBA00022658"/>
    </source>
</evidence>
<reference evidence="16" key="1">
    <citation type="submission" date="2021-01" db="EMBL/GenBank/DDBJ databases">
        <authorList>
            <person name="Corre E."/>
            <person name="Pelletier E."/>
            <person name="Niang G."/>
            <person name="Scheremetjew M."/>
            <person name="Finn R."/>
            <person name="Kale V."/>
            <person name="Holt S."/>
            <person name="Cochrane G."/>
            <person name="Meng A."/>
            <person name="Brown T."/>
            <person name="Cohen L."/>
        </authorList>
    </citation>
    <scope>NUCLEOTIDE SEQUENCE</scope>
    <source>
        <strain evidence="16">SAG 11-49</strain>
    </source>
</reference>
<dbReference type="InterPro" id="IPR058865">
    <property type="entry name" value="GDPGP1_C"/>
</dbReference>
<evidence type="ECO:0000259" key="15">
    <source>
        <dbReference type="Pfam" id="PF26217"/>
    </source>
</evidence>
<feature type="domain" description="GDPGP1-like N-terminal" evidence="15">
    <location>
        <begin position="138"/>
        <end position="221"/>
    </location>
</feature>
<evidence type="ECO:0000256" key="2">
    <source>
        <dbReference type="ARBA" id="ARBA00003049"/>
    </source>
</evidence>